<dbReference type="GO" id="GO:0003700">
    <property type="term" value="F:DNA-binding transcription factor activity"/>
    <property type="evidence" value="ECO:0007669"/>
    <property type="project" value="InterPro"/>
</dbReference>
<dbReference type="InterPro" id="IPR037171">
    <property type="entry name" value="NagB/RpiA_transferase-like"/>
</dbReference>
<comment type="caution">
    <text evidence="3">The sequence shown here is derived from an EMBL/GenBank/DDBJ whole genome shotgun (WGS) entry which is preliminary data.</text>
</comment>
<dbReference type="PANTHER" id="PTHR30363:SF44">
    <property type="entry name" value="AGA OPERON TRANSCRIPTIONAL REPRESSOR-RELATED"/>
    <property type="match status" value="1"/>
</dbReference>
<dbReference type="Pfam" id="PF08220">
    <property type="entry name" value="HTH_DeoR"/>
    <property type="match status" value="1"/>
</dbReference>
<dbReference type="InterPro" id="IPR001034">
    <property type="entry name" value="DeoR_HTH"/>
</dbReference>
<keyword evidence="2" id="KW-0804">Transcription</keyword>
<dbReference type="InterPro" id="IPR036388">
    <property type="entry name" value="WH-like_DNA-bd_sf"/>
</dbReference>
<proteinExistence type="predicted"/>
<name>A0A367CG66_9ENTE</name>
<dbReference type="SUPFAM" id="SSF46785">
    <property type="entry name" value="Winged helix' DNA-binding domain"/>
    <property type="match status" value="1"/>
</dbReference>
<keyword evidence="1" id="KW-0805">Transcription regulation</keyword>
<dbReference type="Gene3D" id="1.10.10.10">
    <property type="entry name" value="Winged helix-like DNA-binding domain superfamily/Winged helix DNA-binding domain"/>
    <property type="match status" value="1"/>
</dbReference>
<dbReference type="InterPro" id="IPR036390">
    <property type="entry name" value="WH_DNA-bd_sf"/>
</dbReference>
<evidence type="ECO:0000256" key="1">
    <source>
        <dbReference type="ARBA" id="ARBA00023015"/>
    </source>
</evidence>
<organism evidence="3 4">
    <name type="scientific">Enterococcus durans</name>
    <dbReference type="NCBI Taxonomy" id="53345"/>
    <lineage>
        <taxon>Bacteria</taxon>
        <taxon>Bacillati</taxon>
        <taxon>Bacillota</taxon>
        <taxon>Bacilli</taxon>
        <taxon>Lactobacillales</taxon>
        <taxon>Enterococcaceae</taxon>
        <taxon>Enterococcus</taxon>
    </lineage>
</organism>
<dbReference type="PANTHER" id="PTHR30363">
    <property type="entry name" value="HTH-TYPE TRANSCRIPTIONAL REGULATOR SRLR-RELATED"/>
    <property type="match status" value="1"/>
</dbReference>
<reference evidence="3 4" key="1">
    <citation type="submission" date="2015-06" db="EMBL/GenBank/DDBJ databases">
        <title>The Genome Sequence of Enterococcus durans 4EA1.</title>
        <authorList>
            <consortium name="The Broad Institute Genomics Platform"/>
            <consortium name="The Broad Institute Genome Sequencing Center for Infectious Disease"/>
            <person name="Earl A.M."/>
            <person name="Van Tyne D."/>
            <person name="Lebreton F."/>
            <person name="Saavedra J.T."/>
            <person name="Gilmore M.S."/>
            <person name="Manson Mcguire A."/>
            <person name="Clock S."/>
            <person name="Crupain M."/>
            <person name="Rangan U."/>
            <person name="Young S."/>
            <person name="Abouelleil A."/>
            <person name="Cao P."/>
            <person name="Chapman S.B."/>
            <person name="Griggs A."/>
            <person name="Priest M."/>
            <person name="Shea T."/>
            <person name="Wortman J."/>
            <person name="Nusbaum C."/>
            <person name="Birren B."/>
        </authorList>
    </citation>
    <scope>NUCLEOTIDE SEQUENCE [LARGE SCALE GENOMIC DNA]</scope>
    <source>
        <strain evidence="3 4">4EA1</strain>
    </source>
</reference>
<dbReference type="Gene3D" id="3.40.50.1360">
    <property type="match status" value="1"/>
</dbReference>
<accession>A0A367CG66</accession>
<gene>
    <name evidence="3" type="ORF">EA71_02245</name>
</gene>
<dbReference type="Proteomes" id="UP000252797">
    <property type="component" value="Unassembled WGS sequence"/>
</dbReference>
<dbReference type="GeneID" id="56742083"/>
<dbReference type="Pfam" id="PF00455">
    <property type="entry name" value="DeoRC"/>
    <property type="match status" value="1"/>
</dbReference>
<evidence type="ECO:0000256" key="2">
    <source>
        <dbReference type="ARBA" id="ARBA00023163"/>
    </source>
</evidence>
<dbReference type="RefSeq" id="WP_081134849.1">
    <property type="nucleotide sequence ID" value="NZ_CABGKH010000010.1"/>
</dbReference>
<dbReference type="SUPFAM" id="SSF100950">
    <property type="entry name" value="NagB/RpiA/CoA transferase-like"/>
    <property type="match status" value="1"/>
</dbReference>
<sequence>MLSEVEDRQQKIVNHLKSNQFVRITDLIDLVNYSEATIKRDLVSLEKSGLIRRVRGGAMLVDNQKIDVPYLMKINQLDEETEKRKIADIASSLIKDDMVLFLDSSTTSLHLIRNLGRYEGLQIITNGVITAAMLSEFTSAKVSIVGGTIVQKRATINGSKAYNDVLTYSADLAIISCRGFDFTQGVTETHEGEALLKKAFRKQANHLMVLATQEKVGQRFMHQAIACHEIDYLVTSKELTNDQFAKMDEHHIRCFY</sequence>
<dbReference type="PROSITE" id="PS51000">
    <property type="entry name" value="HTH_DEOR_2"/>
    <property type="match status" value="1"/>
</dbReference>
<evidence type="ECO:0000313" key="3">
    <source>
        <dbReference type="EMBL" id="RCA11486.1"/>
    </source>
</evidence>
<dbReference type="EMBL" id="LEPB01000004">
    <property type="protein sequence ID" value="RCA11486.1"/>
    <property type="molecule type" value="Genomic_DNA"/>
</dbReference>
<protein>
    <submittedName>
        <fullName evidence="3">DeoR family transcriptional regulator</fullName>
    </submittedName>
</protein>
<dbReference type="InterPro" id="IPR050313">
    <property type="entry name" value="Carb_Metab_HTH_regulators"/>
</dbReference>
<dbReference type="SMART" id="SM01134">
    <property type="entry name" value="DeoRC"/>
    <property type="match status" value="1"/>
</dbReference>
<dbReference type="SMART" id="SM00420">
    <property type="entry name" value="HTH_DEOR"/>
    <property type="match status" value="1"/>
</dbReference>
<dbReference type="InterPro" id="IPR014036">
    <property type="entry name" value="DeoR-like_C"/>
</dbReference>
<dbReference type="PRINTS" id="PR00037">
    <property type="entry name" value="HTHLACR"/>
</dbReference>
<dbReference type="AlphaFoldDB" id="A0A367CG66"/>
<evidence type="ECO:0000313" key="4">
    <source>
        <dbReference type="Proteomes" id="UP000252797"/>
    </source>
</evidence>